<dbReference type="Gene3D" id="1.10.601.10">
    <property type="entry name" value="RNA Polymerase Primary Sigma Factor"/>
    <property type="match status" value="1"/>
</dbReference>
<evidence type="ECO:0000259" key="9">
    <source>
        <dbReference type="PROSITE" id="PS00716"/>
    </source>
</evidence>
<dbReference type="Pfam" id="PF04545">
    <property type="entry name" value="Sigma70_r4"/>
    <property type="match status" value="1"/>
</dbReference>
<dbReference type="EMBL" id="JAFBDQ010000005">
    <property type="protein sequence ID" value="MBM7556469.1"/>
    <property type="molecule type" value="Genomic_DNA"/>
</dbReference>
<dbReference type="InterPro" id="IPR036388">
    <property type="entry name" value="WH-like_DNA-bd_sf"/>
</dbReference>
<gene>
    <name evidence="10" type="ORF">JOC47_001312</name>
</gene>
<dbReference type="SUPFAM" id="SSF88946">
    <property type="entry name" value="Sigma2 domain of RNA polymerase sigma factors"/>
    <property type="match status" value="1"/>
</dbReference>
<dbReference type="PIRSF" id="PIRSF000770">
    <property type="entry name" value="RNA_pol_sigma-SigE/K"/>
    <property type="match status" value="1"/>
</dbReference>
<dbReference type="Gene3D" id="1.10.10.10">
    <property type="entry name" value="Winged helix-like DNA-binding domain superfamily/Winged helix DNA-binding domain"/>
    <property type="match status" value="2"/>
</dbReference>
<evidence type="ECO:0000256" key="7">
    <source>
        <dbReference type="SAM" id="Coils"/>
    </source>
</evidence>
<dbReference type="GO" id="GO:0006352">
    <property type="term" value="P:DNA-templated transcription initiation"/>
    <property type="evidence" value="ECO:0007669"/>
    <property type="project" value="InterPro"/>
</dbReference>
<dbReference type="PANTHER" id="PTHR30603:SF60">
    <property type="entry name" value="RNA POLYMERASE SIGMA FACTOR RPOD"/>
    <property type="match status" value="1"/>
</dbReference>
<evidence type="ECO:0000313" key="10">
    <source>
        <dbReference type="EMBL" id="MBM7556469.1"/>
    </source>
</evidence>
<keyword evidence="7" id="KW-0175">Coiled coil</keyword>
<evidence type="ECO:0000256" key="5">
    <source>
        <dbReference type="ARBA" id="ARBA00023163"/>
    </source>
</evidence>
<dbReference type="PRINTS" id="PR00046">
    <property type="entry name" value="SIGMA70FCT"/>
</dbReference>
<keyword evidence="5 6" id="KW-0804">Transcription</keyword>
<dbReference type="Pfam" id="PF00140">
    <property type="entry name" value="Sigma70_r1_2"/>
    <property type="match status" value="1"/>
</dbReference>
<dbReference type="PROSITE" id="PS00715">
    <property type="entry name" value="SIGMA70_1"/>
    <property type="match status" value="1"/>
</dbReference>
<dbReference type="InterPro" id="IPR013324">
    <property type="entry name" value="RNA_pol_sigma_r3/r4-like"/>
</dbReference>
<accession>A0A938XRL5</accession>
<dbReference type="InterPro" id="IPR000943">
    <property type="entry name" value="RNA_pol_sigma70"/>
</dbReference>
<dbReference type="AlphaFoldDB" id="A0A938XRL5"/>
<evidence type="ECO:0000256" key="2">
    <source>
        <dbReference type="ARBA" id="ARBA00023015"/>
    </source>
</evidence>
<dbReference type="InterPro" id="IPR007624">
    <property type="entry name" value="RNA_pol_sigma70_r3"/>
</dbReference>
<organism evidence="10 11">
    <name type="scientific">Halanaerobacter jeridensis</name>
    <dbReference type="NCBI Taxonomy" id="706427"/>
    <lineage>
        <taxon>Bacteria</taxon>
        <taxon>Bacillati</taxon>
        <taxon>Bacillota</taxon>
        <taxon>Clostridia</taxon>
        <taxon>Halanaerobiales</taxon>
        <taxon>Halobacteroidaceae</taxon>
        <taxon>Halanaerobacter</taxon>
    </lineage>
</organism>
<evidence type="ECO:0000256" key="1">
    <source>
        <dbReference type="ARBA" id="ARBA00007788"/>
    </source>
</evidence>
<dbReference type="CDD" id="cd06171">
    <property type="entry name" value="Sigma70_r4"/>
    <property type="match status" value="1"/>
</dbReference>
<dbReference type="NCBIfam" id="TIGR02937">
    <property type="entry name" value="sigma70-ECF"/>
    <property type="match status" value="1"/>
</dbReference>
<reference evidence="10" key="1">
    <citation type="submission" date="2021-01" db="EMBL/GenBank/DDBJ databases">
        <title>Genomic Encyclopedia of Type Strains, Phase IV (KMG-IV): sequencing the most valuable type-strain genomes for metagenomic binning, comparative biology and taxonomic classification.</title>
        <authorList>
            <person name="Goeker M."/>
        </authorList>
    </citation>
    <scope>NUCLEOTIDE SEQUENCE</scope>
    <source>
        <strain evidence="10">DSM 23230</strain>
    </source>
</reference>
<keyword evidence="3 6" id="KW-0731">Sigma factor</keyword>
<dbReference type="GO" id="GO:0003677">
    <property type="term" value="F:DNA binding"/>
    <property type="evidence" value="ECO:0007669"/>
    <property type="project" value="UniProtKB-KW"/>
</dbReference>
<dbReference type="SUPFAM" id="SSF88659">
    <property type="entry name" value="Sigma3 and sigma4 domains of RNA polymerase sigma factors"/>
    <property type="match status" value="2"/>
</dbReference>
<feature type="domain" description="RNA polymerase sigma-70" evidence="8">
    <location>
        <begin position="68"/>
        <end position="81"/>
    </location>
</feature>
<evidence type="ECO:0000259" key="8">
    <source>
        <dbReference type="PROSITE" id="PS00715"/>
    </source>
</evidence>
<comment type="similarity">
    <text evidence="1 6">Belongs to the sigma-70 factor family.</text>
</comment>
<keyword evidence="2 6" id="KW-0805">Transcription regulation</keyword>
<keyword evidence="11" id="KW-1185">Reference proteome</keyword>
<dbReference type="InterPro" id="IPR013325">
    <property type="entry name" value="RNA_pol_sigma_r2"/>
</dbReference>
<comment type="caution">
    <text evidence="10">The sequence shown here is derived from an EMBL/GenBank/DDBJ whole genome shotgun (WGS) entry which is preliminary data.</text>
</comment>
<evidence type="ECO:0000256" key="3">
    <source>
        <dbReference type="ARBA" id="ARBA00023082"/>
    </source>
</evidence>
<dbReference type="PANTHER" id="PTHR30603">
    <property type="entry name" value="RNA POLYMERASE SIGMA FACTOR RPO"/>
    <property type="match status" value="1"/>
</dbReference>
<dbReference type="InterPro" id="IPR014284">
    <property type="entry name" value="RNA_pol_sigma-70_dom"/>
</dbReference>
<feature type="coiled-coil region" evidence="7">
    <location>
        <begin position="203"/>
        <end position="259"/>
    </location>
</feature>
<dbReference type="RefSeq" id="WP_204701243.1">
    <property type="nucleotide sequence ID" value="NZ_JAFBDQ010000005.1"/>
</dbReference>
<comment type="function">
    <text evidence="6">Sigma factors are initiation factors that promote the attachment of RNA polymerase to specific initiation sites and are then released.</text>
</comment>
<dbReference type="InterPro" id="IPR050239">
    <property type="entry name" value="Sigma-70_RNA_pol_init_factors"/>
</dbReference>
<protein>
    <recommendedName>
        <fullName evidence="6">RNA polymerase sigma factor</fullName>
    </recommendedName>
</protein>
<proteinExistence type="inferred from homology"/>
<sequence>MAARTDDSIKLYLDQSAHELLSAEEERELAKRIVEGDKEAEQELIEANLRLVISIAKKYMGQGLDFLDLIQEGNLGLMQAIQKFDYTKGYRFSTYATWWIKQRISRALSDKSRTIRIPAHVWEVMNKYQKVTNRLAKDLGRDPKAEEVAEEMDLELSKVRKIKKLIQSPDSLDRPVGEGDDDFYLGDMIEDTNSPTPDQLTQKELLQDELDEVLDTLSDREQRILKLRFGLLDGRARTLKEIGQDYDLSRERIRQIEKKALQRLRHPTRSEKLKDYL</sequence>
<evidence type="ECO:0000313" key="11">
    <source>
        <dbReference type="Proteomes" id="UP000774000"/>
    </source>
</evidence>
<keyword evidence="4 6" id="KW-0238">DNA-binding</keyword>
<dbReference type="InterPro" id="IPR007627">
    <property type="entry name" value="RNA_pol_sigma70_r2"/>
</dbReference>
<dbReference type="Pfam" id="PF04539">
    <property type="entry name" value="Sigma70_r3"/>
    <property type="match status" value="1"/>
</dbReference>
<dbReference type="GO" id="GO:0016987">
    <property type="term" value="F:sigma factor activity"/>
    <property type="evidence" value="ECO:0007669"/>
    <property type="project" value="UniProtKB-KW"/>
</dbReference>
<dbReference type="Proteomes" id="UP000774000">
    <property type="component" value="Unassembled WGS sequence"/>
</dbReference>
<dbReference type="InterPro" id="IPR009042">
    <property type="entry name" value="RNA_pol_sigma70_r1_2"/>
</dbReference>
<evidence type="ECO:0000256" key="6">
    <source>
        <dbReference type="RuleBase" id="RU362124"/>
    </source>
</evidence>
<name>A0A938XRL5_9FIRM</name>
<evidence type="ECO:0000256" key="4">
    <source>
        <dbReference type="ARBA" id="ARBA00023125"/>
    </source>
</evidence>
<dbReference type="Pfam" id="PF04542">
    <property type="entry name" value="Sigma70_r2"/>
    <property type="match status" value="1"/>
</dbReference>
<dbReference type="FunFam" id="1.10.601.10:FF:000001">
    <property type="entry name" value="RNA polymerase sigma factor SigA"/>
    <property type="match status" value="1"/>
</dbReference>
<dbReference type="PROSITE" id="PS00716">
    <property type="entry name" value="SIGMA70_2"/>
    <property type="match status" value="1"/>
</dbReference>
<dbReference type="InterPro" id="IPR007630">
    <property type="entry name" value="RNA_pol_sigma70_r4"/>
</dbReference>
<feature type="domain" description="RNA polymerase sigma-70" evidence="9">
    <location>
        <begin position="238"/>
        <end position="264"/>
    </location>
</feature>